<dbReference type="Gene3D" id="1.50.10.10">
    <property type="match status" value="1"/>
</dbReference>
<dbReference type="InterPro" id="IPR012341">
    <property type="entry name" value="6hp_glycosidase-like_sf"/>
</dbReference>
<dbReference type="PANTHER" id="PTHR31047">
    <property type="entry name" value="MEIOTICALLY UP-REGULATED GENE 157 PROTEIN"/>
    <property type="match status" value="1"/>
</dbReference>
<evidence type="ECO:0000313" key="1">
    <source>
        <dbReference type="EMBL" id="MPM01797.1"/>
    </source>
</evidence>
<organism evidence="1">
    <name type="scientific">bioreactor metagenome</name>
    <dbReference type="NCBI Taxonomy" id="1076179"/>
    <lineage>
        <taxon>unclassified sequences</taxon>
        <taxon>metagenomes</taxon>
        <taxon>ecological metagenomes</taxon>
    </lineage>
</organism>
<dbReference type="PIRSF" id="PIRSF028846">
    <property type="entry name" value="UCP028846"/>
    <property type="match status" value="1"/>
</dbReference>
<dbReference type="GO" id="GO:0005975">
    <property type="term" value="P:carbohydrate metabolic process"/>
    <property type="evidence" value="ECO:0007669"/>
    <property type="project" value="InterPro"/>
</dbReference>
<comment type="caution">
    <text evidence="1">The sequence shown here is derived from an EMBL/GenBank/DDBJ whole genome shotgun (WGS) entry which is preliminary data.</text>
</comment>
<dbReference type="InterPro" id="IPR008928">
    <property type="entry name" value="6-hairpin_glycosidase_sf"/>
</dbReference>
<accession>A0A644WE41</accession>
<dbReference type="InterPro" id="IPR008313">
    <property type="entry name" value="GH125"/>
</dbReference>
<gene>
    <name evidence="1" type="ORF">SDC9_48037</name>
</gene>
<dbReference type="AlphaFoldDB" id="A0A644WE41"/>
<dbReference type="EMBL" id="VSSQ01000823">
    <property type="protein sequence ID" value="MPM01797.1"/>
    <property type="molecule type" value="Genomic_DNA"/>
</dbReference>
<proteinExistence type="predicted"/>
<dbReference type="PANTHER" id="PTHR31047:SF0">
    <property type="entry name" value="MEIOTICALLY UP-REGULATED GENE 157 PROTEIN"/>
    <property type="match status" value="1"/>
</dbReference>
<dbReference type="Pfam" id="PF06824">
    <property type="entry name" value="Glyco_hydro_125"/>
    <property type="match status" value="1"/>
</dbReference>
<dbReference type="SUPFAM" id="SSF48208">
    <property type="entry name" value="Six-hairpin glycosidases"/>
    <property type="match status" value="1"/>
</dbReference>
<sequence>MENNTIEKLTIFNDVIKNIGLKLSNSIENEKLKKLFYNCFIDTIDTTVLYKESDTFIITGDIPAMWLRDSTSQVEHYLPFINEYPILKDLFVGLINRQMKCIMIEPYANAFNKEPNGQKWDNDITKDSPWVWERKYEIDSLCFPIRLIYKYWKKSNDSTFFNDEILTVFNTIIDLWITEQHHFEKSDYSFQRLNCAASDTLCNNGLGNPVSYTGMTWSGFRPSDDACKYGYLIPSNMFASVVLKYIEEIAEVIYKDSSLALKAKNLKLQIEGGIEKFGIVEHKDFGKIYAYETNGLGNYNFMDDANVPSLLSIPYIEYKSIDDEIYQNTRRFILSKNNPYYYEGTAASGIGSPHTPDEYIWHISLSMQGLTSNDEDEITSLIETLINCDGNTNYMHEGFHCDDPEKFTRDWFAWSNSLFADFIYKKVLKKNK</sequence>
<dbReference type="SMART" id="SM01149">
    <property type="entry name" value="DUF1237"/>
    <property type="match status" value="1"/>
</dbReference>
<name>A0A644WE41_9ZZZZ</name>
<protein>
    <recommendedName>
        <fullName evidence="2">Metal-independent alpha-mannosidase</fullName>
    </recommendedName>
</protein>
<evidence type="ECO:0008006" key="2">
    <source>
        <dbReference type="Google" id="ProtNLM"/>
    </source>
</evidence>
<reference evidence="1" key="1">
    <citation type="submission" date="2019-08" db="EMBL/GenBank/DDBJ databases">
        <authorList>
            <person name="Kucharzyk K."/>
            <person name="Murdoch R.W."/>
            <person name="Higgins S."/>
            <person name="Loffler F."/>
        </authorList>
    </citation>
    <scope>NUCLEOTIDE SEQUENCE</scope>
</reference>